<dbReference type="PANTHER" id="PTHR21145">
    <property type="entry name" value="CHORISMATE MUTASE"/>
    <property type="match status" value="1"/>
</dbReference>
<keyword evidence="9 13" id="KW-0057">Aromatic amino acid biosynthesis</keyword>
<evidence type="ECO:0000256" key="4">
    <source>
        <dbReference type="ARBA" id="ARBA00012404"/>
    </source>
</evidence>
<dbReference type="PIRSF" id="PIRSF017318">
    <property type="entry name" value="Chor_mut_AroQ_eu"/>
    <property type="match status" value="1"/>
</dbReference>
<dbReference type="PROSITE" id="PS51169">
    <property type="entry name" value="CHORISMATE_MUT_3"/>
    <property type="match status" value="1"/>
</dbReference>
<sequence>MTTGFSPAYPEQVLQAAPYSGMPRATKEDEMEDLLDIQSIRRILMRLEDTIIFLMIERAQFAHNQVIYENSGKFTELDRDSNEPSFLGWMLRQTETTHAKVRRYEAPDEYPFTAYEELPKPILPMLSFQRVLHPNTININPQIKQFYIHTIVPALTERHGRLNDDGHYGSAATRDVEILQAVSRRIHYGKFVAESKFRARPGDFMGHIRARNRGALEALITKPAVERALLERLSKKALTYGQEISDDQHPEQQQQQNGFAVRHKMDARVVVEMYSNWLIPLTRLVEVEYLLCRLDGLSKDELAQLESQ</sequence>
<keyword evidence="7" id="KW-0827">Tyrosine biosynthesis</keyword>
<dbReference type="GO" id="GO:0005737">
    <property type="term" value="C:cytoplasm"/>
    <property type="evidence" value="ECO:0007669"/>
    <property type="project" value="UniProtKB-SubCell"/>
</dbReference>
<dbReference type="Proteomes" id="UP000235392">
    <property type="component" value="Unassembled WGS sequence"/>
</dbReference>
<dbReference type="Gene3D" id="1.10.590.10">
    <property type="entry name" value="Chorismate mutase, AroQ class superfamily, eukaryotic"/>
    <property type="match status" value="1"/>
</dbReference>
<keyword evidence="8 13" id="KW-0028">Amino-acid biosynthesis</keyword>
<keyword evidence="6" id="KW-0963">Cytoplasm</keyword>
<dbReference type="EC" id="5.4.99.5" evidence="4 13"/>
<evidence type="ECO:0000256" key="1">
    <source>
        <dbReference type="ARBA" id="ARBA00004496"/>
    </source>
</evidence>
<dbReference type="InterPro" id="IPR037039">
    <property type="entry name" value="CM_AroQ_sf_eucaryotic"/>
</dbReference>
<evidence type="ECO:0000256" key="8">
    <source>
        <dbReference type="ARBA" id="ARBA00022605"/>
    </source>
</evidence>
<reference evidence="15 16" key="1">
    <citation type="submission" date="2017-11" db="EMBL/GenBank/DDBJ databases">
        <title>De novo assembly and phasing of dikaryotic genomes from two isolates of Puccinia coronata f. sp. avenae, the causal agent of oat crown rust.</title>
        <authorList>
            <person name="Miller M.E."/>
            <person name="Zhang Y."/>
            <person name="Omidvar V."/>
            <person name="Sperschneider J."/>
            <person name="Schwessinger B."/>
            <person name="Raley C."/>
            <person name="Palmer J.M."/>
            <person name="Garnica D."/>
            <person name="Upadhyaya N."/>
            <person name="Rathjen J."/>
            <person name="Taylor J.M."/>
            <person name="Park R.F."/>
            <person name="Dodds P.N."/>
            <person name="Hirsch C.D."/>
            <person name="Kianian S.F."/>
            <person name="Figueroa M."/>
        </authorList>
    </citation>
    <scope>NUCLEOTIDE SEQUENCE [LARGE SCALE GENOMIC DNA]</scope>
    <source>
        <strain evidence="15">12SD80</strain>
    </source>
</reference>
<accession>A0A2N5UY73</accession>
<evidence type="ECO:0000256" key="7">
    <source>
        <dbReference type="ARBA" id="ARBA00022498"/>
    </source>
</evidence>
<keyword evidence="10" id="KW-0584">Phenylalanine biosynthesis</keyword>
<evidence type="ECO:0000313" key="15">
    <source>
        <dbReference type="EMBL" id="PLW42657.1"/>
    </source>
</evidence>
<evidence type="ECO:0000313" key="16">
    <source>
        <dbReference type="Proteomes" id="UP000235392"/>
    </source>
</evidence>
<comment type="subcellular location">
    <subcellularLocation>
        <location evidence="1">Cytoplasm</location>
    </subcellularLocation>
</comment>
<evidence type="ECO:0000256" key="2">
    <source>
        <dbReference type="ARBA" id="ARBA00004817"/>
    </source>
</evidence>
<feature type="domain" description="Chorismate mutase" evidence="14">
    <location>
        <begin position="170"/>
        <end position="286"/>
    </location>
</feature>
<gene>
    <name evidence="15" type="ORF">PCASD_08475</name>
</gene>
<dbReference type="UniPathway" id="UPA00120">
    <property type="reaction ID" value="UER00203"/>
</dbReference>
<proteinExistence type="predicted"/>
<comment type="caution">
    <text evidence="15">The sequence shown here is derived from an EMBL/GenBank/DDBJ whole genome shotgun (WGS) entry which is preliminary data.</text>
</comment>
<dbReference type="InterPro" id="IPR036263">
    <property type="entry name" value="Chorismate_II_sf"/>
</dbReference>
<comment type="pathway">
    <text evidence="2">Metabolic intermediate biosynthesis; prephenate biosynthesis; prephenate from chorismate: step 1/1.</text>
</comment>
<dbReference type="GO" id="GO:0006571">
    <property type="term" value="P:tyrosine biosynthetic process"/>
    <property type="evidence" value="ECO:0007669"/>
    <property type="project" value="UniProtKB-KW"/>
</dbReference>
<dbReference type="NCBIfam" id="TIGR01802">
    <property type="entry name" value="CM_pl-yst"/>
    <property type="match status" value="1"/>
</dbReference>
<evidence type="ECO:0000256" key="9">
    <source>
        <dbReference type="ARBA" id="ARBA00023141"/>
    </source>
</evidence>
<comment type="subunit">
    <text evidence="3">Homodimer.</text>
</comment>
<dbReference type="InterPro" id="IPR002701">
    <property type="entry name" value="CM_II_prokaryot"/>
</dbReference>
<evidence type="ECO:0000256" key="11">
    <source>
        <dbReference type="ARBA" id="ARBA00023235"/>
    </source>
</evidence>
<evidence type="ECO:0000256" key="13">
    <source>
        <dbReference type="PIRNR" id="PIRNR017318"/>
    </source>
</evidence>
<evidence type="ECO:0000256" key="10">
    <source>
        <dbReference type="ARBA" id="ARBA00023222"/>
    </source>
</evidence>
<evidence type="ECO:0000256" key="3">
    <source>
        <dbReference type="ARBA" id="ARBA00011738"/>
    </source>
</evidence>
<dbReference type="PANTHER" id="PTHR21145:SF12">
    <property type="entry name" value="CHORISMATE MUTASE"/>
    <property type="match status" value="1"/>
</dbReference>
<organism evidence="15 16">
    <name type="scientific">Puccinia coronata f. sp. avenae</name>
    <dbReference type="NCBI Taxonomy" id="200324"/>
    <lineage>
        <taxon>Eukaryota</taxon>
        <taxon>Fungi</taxon>
        <taxon>Dikarya</taxon>
        <taxon>Basidiomycota</taxon>
        <taxon>Pucciniomycotina</taxon>
        <taxon>Pucciniomycetes</taxon>
        <taxon>Pucciniales</taxon>
        <taxon>Pucciniaceae</taxon>
        <taxon>Puccinia</taxon>
    </lineage>
</organism>
<protein>
    <recommendedName>
        <fullName evidence="5 13">Chorismate mutase</fullName>
        <ecNumber evidence="4 13">5.4.99.5</ecNumber>
    </recommendedName>
</protein>
<evidence type="ECO:0000256" key="5">
    <source>
        <dbReference type="ARBA" id="ARBA00020296"/>
    </source>
</evidence>
<comment type="catalytic activity">
    <reaction evidence="12">
        <text>chorismate = prephenate</text>
        <dbReference type="Rhea" id="RHEA:13897"/>
        <dbReference type="ChEBI" id="CHEBI:29748"/>
        <dbReference type="ChEBI" id="CHEBI:29934"/>
        <dbReference type="EC" id="5.4.99.5"/>
    </reaction>
    <physiologicalReaction direction="left-to-right" evidence="12">
        <dbReference type="Rhea" id="RHEA:13898"/>
    </physiologicalReaction>
</comment>
<dbReference type="Pfam" id="PF01817">
    <property type="entry name" value="CM_2"/>
    <property type="match status" value="1"/>
</dbReference>
<dbReference type="GO" id="GO:0004106">
    <property type="term" value="F:chorismate mutase activity"/>
    <property type="evidence" value="ECO:0007669"/>
    <property type="project" value="UniProtKB-UniRule"/>
</dbReference>
<evidence type="ECO:0000256" key="12">
    <source>
        <dbReference type="ARBA" id="ARBA00023979"/>
    </source>
</evidence>
<dbReference type="EMBL" id="PGCI01000076">
    <property type="protein sequence ID" value="PLW42657.1"/>
    <property type="molecule type" value="Genomic_DNA"/>
</dbReference>
<dbReference type="FunFam" id="1.10.590.10:FF:000002">
    <property type="entry name" value="Chorismate mutase"/>
    <property type="match status" value="1"/>
</dbReference>
<keyword evidence="11 13" id="KW-0413">Isomerase</keyword>
<evidence type="ECO:0000256" key="6">
    <source>
        <dbReference type="ARBA" id="ARBA00022490"/>
    </source>
</evidence>
<evidence type="ECO:0000259" key="14">
    <source>
        <dbReference type="Pfam" id="PF01817"/>
    </source>
</evidence>
<dbReference type="SUPFAM" id="SSF48600">
    <property type="entry name" value="Chorismate mutase II"/>
    <property type="match status" value="1"/>
</dbReference>
<dbReference type="InterPro" id="IPR008238">
    <property type="entry name" value="Chorismate_mutase_AroQ_euk"/>
</dbReference>
<dbReference type="GO" id="GO:0009094">
    <property type="term" value="P:L-phenylalanine biosynthetic process"/>
    <property type="evidence" value="ECO:0007669"/>
    <property type="project" value="UniProtKB-KW"/>
</dbReference>
<dbReference type="GO" id="GO:0046417">
    <property type="term" value="P:chorismate metabolic process"/>
    <property type="evidence" value="ECO:0007669"/>
    <property type="project" value="InterPro"/>
</dbReference>
<name>A0A2N5UY73_9BASI</name>
<dbReference type="AlphaFoldDB" id="A0A2N5UY73"/>